<comment type="caution">
    <text evidence="2">The sequence shown here is derived from an EMBL/GenBank/DDBJ whole genome shotgun (WGS) entry which is preliminary data.</text>
</comment>
<feature type="compositionally biased region" description="Polar residues" evidence="1">
    <location>
        <begin position="1"/>
        <end position="30"/>
    </location>
</feature>
<dbReference type="AlphaFoldDB" id="A0A4Y2GGT1"/>
<gene>
    <name evidence="2" type="ORF">AVEN_91250_1</name>
</gene>
<protein>
    <submittedName>
        <fullName evidence="2">Uncharacterized protein</fullName>
    </submittedName>
</protein>
<sequence length="93" mass="10164">MPSLARTANPSVVLQSKPALSTTKQPLTEQQHAKVQGRRPTLPDPPTTKATVMHWDGEGMKMSFQGQSTVEHMAEGEKELSKIDIQGRLCPPS</sequence>
<evidence type="ECO:0000313" key="3">
    <source>
        <dbReference type="Proteomes" id="UP000499080"/>
    </source>
</evidence>
<keyword evidence="3" id="KW-1185">Reference proteome</keyword>
<dbReference type="Proteomes" id="UP000499080">
    <property type="component" value="Unassembled WGS sequence"/>
</dbReference>
<organism evidence="2 3">
    <name type="scientific">Araneus ventricosus</name>
    <name type="common">Orbweaver spider</name>
    <name type="synonym">Epeira ventricosa</name>
    <dbReference type="NCBI Taxonomy" id="182803"/>
    <lineage>
        <taxon>Eukaryota</taxon>
        <taxon>Metazoa</taxon>
        <taxon>Ecdysozoa</taxon>
        <taxon>Arthropoda</taxon>
        <taxon>Chelicerata</taxon>
        <taxon>Arachnida</taxon>
        <taxon>Araneae</taxon>
        <taxon>Araneomorphae</taxon>
        <taxon>Entelegynae</taxon>
        <taxon>Araneoidea</taxon>
        <taxon>Araneidae</taxon>
        <taxon>Araneus</taxon>
    </lineage>
</organism>
<evidence type="ECO:0000256" key="1">
    <source>
        <dbReference type="SAM" id="MobiDB-lite"/>
    </source>
</evidence>
<dbReference type="OrthoDB" id="10597059at2759"/>
<reference evidence="2 3" key="1">
    <citation type="journal article" date="2019" name="Sci. Rep.">
        <title>Orb-weaving spider Araneus ventricosus genome elucidates the spidroin gene catalogue.</title>
        <authorList>
            <person name="Kono N."/>
            <person name="Nakamura H."/>
            <person name="Ohtoshi R."/>
            <person name="Moran D.A.P."/>
            <person name="Shinohara A."/>
            <person name="Yoshida Y."/>
            <person name="Fujiwara M."/>
            <person name="Mori M."/>
            <person name="Tomita M."/>
            <person name="Arakawa K."/>
        </authorList>
    </citation>
    <scope>NUCLEOTIDE SEQUENCE [LARGE SCALE GENOMIC DNA]</scope>
</reference>
<proteinExistence type="predicted"/>
<dbReference type="EMBL" id="BGPR01001356">
    <property type="protein sequence ID" value="GBM51945.1"/>
    <property type="molecule type" value="Genomic_DNA"/>
</dbReference>
<name>A0A4Y2GGT1_ARAVE</name>
<accession>A0A4Y2GGT1</accession>
<evidence type="ECO:0000313" key="2">
    <source>
        <dbReference type="EMBL" id="GBM51945.1"/>
    </source>
</evidence>
<feature type="region of interest" description="Disordered" evidence="1">
    <location>
        <begin position="1"/>
        <end position="46"/>
    </location>
</feature>